<reference evidence="1 2" key="1">
    <citation type="journal article" date="2016" name="Nat. Commun.">
        <title>Extremotolerant tardigrade genome and improved radiotolerance of human cultured cells by tardigrade-unique protein.</title>
        <authorList>
            <person name="Hashimoto T."/>
            <person name="Horikawa D.D."/>
            <person name="Saito Y."/>
            <person name="Kuwahara H."/>
            <person name="Kozuka-Hata H."/>
            <person name="Shin-I T."/>
            <person name="Minakuchi Y."/>
            <person name="Ohishi K."/>
            <person name="Motoyama A."/>
            <person name="Aizu T."/>
            <person name="Enomoto A."/>
            <person name="Kondo K."/>
            <person name="Tanaka S."/>
            <person name="Hara Y."/>
            <person name="Koshikawa S."/>
            <person name="Sagara H."/>
            <person name="Miura T."/>
            <person name="Yokobori S."/>
            <person name="Miyagawa K."/>
            <person name="Suzuki Y."/>
            <person name="Kubo T."/>
            <person name="Oyama M."/>
            <person name="Kohara Y."/>
            <person name="Fujiyama A."/>
            <person name="Arakawa K."/>
            <person name="Katayama T."/>
            <person name="Toyoda A."/>
            <person name="Kunieda T."/>
        </authorList>
    </citation>
    <scope>NUCLEOTIDE SEQUENCE [LARGE SCALE GENOMIC DNA]</scope>
    <source>
        <strain evidence="1 2">YOKOZUNA-1</strain>
    </source>
</reference>
<evidence type="ECO:0000313" key="2">
    <source>
        <dbReference type="Proteomes" id="UP000186922"/>
    </source>
</evidence>
<comment type="caution">
    <text evidence="1">The sequence shown here is derived from an EMBL/GenBank/DDBJ whole genome shotgun (WGS) entry which is preliminary data.</text>
</comment>
<dbReference type="GO" id="GO:0003676">
    <property type="term" value="F:nucleic acid binding"/>
    <property type="evidence" value="ECO:0007669"/>
    <property type="project" value="InterPro"/>
</dbReference>
<dbReference type="OrthoDB" id="616263at2759"/>
<gene>
    <name evidence="1" type="primary">RvY_10907-1</name>
    <name evidence="1" type="synonym">RvY_10907.1</name>
    <name evidence="1" type="ORF">RvY_10907</name>
</gene>
<evidence type="ECO:0000313" key="1">
    <source>
        <dbReference type="EMBL" id="GAU99978.1"/>
    </source>
</evidence>
<keyword evidence="2" id="KW-1185">Reference proteome</keyword>
<organism evidence="1 2">
    <name type="scientific">Ramazzottius varieornatus</name>
    <name type="common">Water bear</name>
    <name type="synonym">Tardigrade</name>
    <dbReference type="NCBI Taxonomy" id="947166"/>
    <lineage>
        <taxon>Eukaryota</taxon>
        <taxon>Metazoa</taxon>
        <taxon>Ecdysozoa</taxon>
        <taxon>Tardigrada</taxon>
        <taxon>Eutardigrada</taxon>
        <taxon>Parachela</taxon>
        <taxon>Hypsibioidea</taxon>
        <taxon>Ramazzottiidae</taxon>
        <taxon>Ramazzottius</taxon>
    </lineage>
</organism>
<dbReference type="AlphaFoldDB" id="A0A1D1VN93"/>
<name>A0A1D1VN93_RAMVA</name>
<dbReference type="Gene3D" id="3.30.420.10">
    <property type="entry name" value="Ribonuclease H-like superfamily/Ribonuclease H"/>
    <property type="match status" value="1"/>
</dbReference>
<proteinExistence type="predicted"/>
<sequence>MKNRSAELTHETRLNTIKTFSLAVSISFLVRVLVTREIEPGAQNCYAAVLKQFQNLTFPQEHTDEHHQPCMSDELKSTFEKFLASLSPDFCQKGLEMLPEKWKKCVDSVGDYFD</sequence>
<dbReference type="InterPro" id="IPR036397">
    <property type="entry name" value="RNaseH_sf"/>
</dbReference>
<dbReference type="Proteomes" id="UP000186922">
    <property type="component" value="Unassembled WGS sequence"/>
</dbReference>
<accession>A0A1D1VN93</accession>
<protein>
    <submittedName>
        <fullName evidence="1">Uncharacterized protein</fullName>
    </submittedName>
</protein>
<dbReference type="EMBL" id="BDGG01000005">
    <property type="protein sequence ID" value="GAU99978.1"/>
    <property type="molecule type" value="Genomic_DNA"/>
</dbReference>